<accession>A0ABU1A9I1</accession>
<dbReference type="EMBL" id="JAVCWF010000001">
    <property type="protein sequence ID" value="MDQ7937589.1"/>
    <property type="molecule type" value="Genomic_DNA"/>
</dbReference>
<evidence type="ECO:0000313" key="1">
    <source>
        <dbReference type="EMBL" id="MDQ7937589.1"/>
    </source>
</evidence>
<protein>
    <submittedName>
        <fullName evidence="1">Lactate dehydrogenase</fullName>
    </submittedName>
</protein>
<dbReference type="PANTHER" id="PTHR43128">
    <property type="entry name" value="L-2-HYDROXYCARBOXYLATE DEHYDROGENASE (NAD(P)(+))"/>
    <property type="match status" value="1"/>
</dbReference>
<evidence type="ECO:0000313" key="2">
    <source>
        <dbReference type="Proteomes" id="UP001227831"/>
    </source>
</evidence>
<gene>
    <name evidence="1" type="ORF">RA086_08090</name>
</gene>
<dbReference type="PANTHER" id="PTHR43128:SF16">
    <property type="entry name" value="L-LACTATE DEHYDROGENASE"/>
    <property type="match status" value="1"/>
</dbReference>
<dbReference type="SUPFAM" id="SSF56327">
    <property type="entry name" value="LDH C-terminal domain-like"/>
    <property type="match status" value="1"/>
</dbReference>
<dbReference type="InterPro" id="IPR015955">
    <property type="entry name" value="Lactate_DH/Glyco_Ohase_4_C"/>
</dbReference>
<dbReference type="RefSeq" id="WP_308703326.1">
    <property type="nucleotide sequence ID" value="NZ_AP027463.1"/>
</dbReference>
<comment type="caution">
    <text evidence="1">The sequence shown here is derived from an EMBL/GenBank/DDBJ whole genome shotgun (WGS) entry which is preliminary data.</text>
</comment>
<dbReference type="Proteomes" id="UP001227831">
    <property type="component" value="Unassembled WGS sequence"/>
</dbReference>
<reference evidence="1 2" key="1">
    <citation type="journal article" date="2023" name="Int. J. Syst. Evol. Microbiol.">
        <title>Lactiplantibacillus brownii sp. nov., a novel psychrotolerant species isolated from sauerkraut.</title>
        <authorList>
            <person name="Heng Y.C."/>
            <person name="Silvaraju S."/>
            <person name="Lee J.K.Y."/>
            <person name="Kittelmann S."/>
        </authorList>
    </citation>
    <scope>NUCLEOTIDE SEQUENCE [LARGE SCALE GENOMIC DNA]</scope>
    <source>
        <strain evidence="1 2">WILCCON 0030</strain>
    </source>
</reference>
<keyword evidence="2" id="KW-1185">Reference proteome</keyword>
<dbReference type="Gene3D" id="3.90.110.10">
    <property type="entry name" value="Lactate dehydrogenase/glycoside hydrolase, family 4, C-terminal"/>
    <property type="match status" value="1"/>
</dbReference>
<name>A0ABU1A9I1_9LACO</name>
<proteinExistence type="predicted"/>
<organism evidence="1 2">
    <name type="scientific">Lactiplantibacillus brownii</name>
    <dbReference type="NCBI Taxonomy" id="3069269"/>
    <lineage>
        <taxon>Bacteria</taxon>
        <taxon>Bacillati</taxon>
        <taxon>Bacillota</taxon>
        <taxon>Bacilli</taxon>
        <taxon>Lactobacillales</taxon>
        <taxon>Lactobacillaceae</taxon>
        <taxon>Lactiplantibacillus</taxon>
    </lineage>
</organism>
<sequence length="313" mass="33917">MNNTVIIRGLFEFVQQLILIAMAKDLPLNLIVAAETDETPRYQSLITASSACRHFTLQAPGKPDYSQADSLIIGNLVPLAADRDAEADLQATLPLFRNYINAVMAAGFNGKLVLTGSNDAVLSVLAARFSGVDHQRVLGLGTLPQSRLLERLLQDQLNVGASDVHAFVVGTAREHLISWSRSYIGPAPVLTYLANQAISFGASEMGADQERIDEPAIVTNQTLSVLALVQVLRAFYDQAPFIGTVTNVQTTTDDQLVGLASPVLISANGIKRLADMVLSDEEQKEYAEIAAQVRHDLDRVEAGEFDQDDDEQA</sequence>